<comment type="caution">
    <text evidence="11">The sequence shown here is derived from an EMBL/GenBank/DDBJ whole genome shotgun (WGS) entry which is preliminary data.</text>
</comment>
<evidence type="ECO:0000256" key="1">
    <source>
        <dbReference type="ARBA" id="ARBA00009562"/>
    </source>
</evidence>
<dbReference type="Pfam" id="PF00425">
    <property type="entry name" value="Chorismate_bind"/>
    <property type="match status" value="1"/>
</dbReference>
<evidence type="ECO:0000256" key="2">
    <source>
        <dbReference type="ARBA" id="ARBA00022723"/>
    </source>
</evidence>
<dbReference type="PANTHER" id="PTHR11236">
    <property type="entry name" value="AMINOBENZOATE/ANTHRANILATE SYNTHASE"/>
    <property type="match status" value="1"/>
</dbReference>
<feature type="domain" description="Chorismate-utilising enzyme C-terminal" evidence="9">
    <location>
        <begin position="238"/>
        <end position="498"/>
    </location>
</feature>
<keyword evidence="4 6" id="KW-0456">Lyase</keyword>
<dbReference type="SUPFAM" id="SSF56322">
    <property type="entry name" value="ADC synthase"/>
    <property type="match status" value="1"/>
</dbReference>
<keyword evidence="2 8" id="KW-0479">Metal-binding</keyword>
<evidence type="ECO:0000259" key="10">
    <source>
        <dbReference type="Pfam" id="PF04715"/>
    </source>
</evidence>
<sequence length="515" mass="58211">MYQPFANVKKTIIEYYQDPTALFATLCADKKNSLLLESAEINSKNSLKSLLLIDAAIRITCHKTQITFHSLSENGKAVLPLIRQKLQPVTKLLSITNDELKVEFFNIDLNADEDTQLVAPSIFDGLRCIVSLYENSTPPIFLGGLFSYDLITQFIPMDNIILENDEIACPDYVFYLAENLLVLDHQLKQSYLQTFCFTAKEQDNLEQSALIICKKLKNIKNELKTQKTPTNIDVNLSDDTFKSIVSDLKKHLEVGDVFQIVPSRRFSINCPNPLASYRQLKLTNPSPYMFYMNDEDFVLFGASPESALKYSQENRQLEVYPIAGSRPRGFNNKNEIDLELDSRLELELRLDQKEISEHLMLVDLARNDVARVSETGSRRVEKLMQIDRYSHIMHLVSQVVGKLRPQLDAIHAYQACMNMGTLTGAPKVKATQLIYQIEKQKRHSYGGAIGYLTSSGDLDTCIVIRSAFVQNNIAQIQAGCGVVLDSDPQKETEETSHKARAVINAILQTNQTNII</sequence>
<keyword evidence="6 7" id="KW-0028">Amino-acid biosynthesis</keyword>
<evidence type="ECO:0000313" key="12">
    <source>
        <dbReference type="Proteomes" id="UP000294841"/>
    </source>
</evidence>
<evidence type="ECO:0000256" key="3">
    <source>
        <dbReference type="ARBA" id="ARBA00022842"/>
    </source>
</evidence>
<feature type="binding site" evidence="8">
    <location>
        <position position="357"/>
    </location>
    <ligand>
        <name>Mg(2+)</name>
        <dbReference type="ChEBI" id="CHEBI:18420"/>
    </ligand>
</feature>
<accession>A0A4R2N0H3</accession>
<feature type="binding site" evidence="7">
    <location>
        <begin position="479"/>
        <end position="481"/>
    </location>
    <ligand>
        <name>chorismate</name>
        <dbReference type="ChEBI" id="CHEBI:29748"/>
    </ligand>
</feature>
<feature type="binding site" evidence="8">
    <location>
        <position position="494"/>
    </location>
    <ligand>
        <name>Mg(2+)</name>
        <dbReference type="ChEBI" id="CHEBI:18420"/>
    </ligand>
</feature>
<comment type="pathway">
    <text evidence="6">Amino-acid biosynthesis; L-tryptophan biosynthesis; L-tryptophan from chorismate: step 1/5.</text>
</comment>
<keyword evidence="6" id="KW-0057">Aromatic amino acid biosynthesis</keyword>
<comment type="cofactor">
    <cofactor evidence="8">
        <name>Mg(2+)</name>
        <dbReference type="ChEBI" id="CHEBI:18420"/>
    </cofactor>
    <text evidence="8">Binds 1 Mg(2+) ion per subunit.</text>
</comment>
<dbReference type="GO" id="GO:0004049">
    <property type="term" value="F:anthranilate synthase activity"/>
    <property type="evidence" value="ECO:0007669"/>
    <property type="project" value="UniProtKB-EC"/>
</dbReference>
<dbReference type="UniPathway" id="UPA00035">
    <property type="reaction ID" value="UER00040"/>
</dbReference>
<dbReference type="AlphaFoldDB" id="A0A4R2N0H3"/>
<dbReference type="NCBIfam" id="NF010079">
    <property type="entry name" value="PRK13564.1"/>
    <property type="match status" value="1"/>
</dbReference>
<comment type="similarity">
    <text evidence="1 6">Belongs to the anthranilate synthase component I family.</text>
</comment>
<dbReference type="NCBIfam" id="TIGR00565">
    <property type="entry name" value="trpE_proteo"/>
    <property type="match status" value="1"/>
</dbReference>
<feature type="domain" description="Anthranilate synthase component I N-terminal" evidence="10">
    <location>
        <begin position="18"/>
        <end position="192"/>
    </location>
</feature>
<evidence type="ECO:0000256" key="8">
    <source>
        <dbReference type="PIRSR" id="PIRSR001373-2"/>
    </source>
</evidence>
<evidence type="ECO:0000256" key="4">
    <source>
        <dbReference type="ARBA" id="ARBA00023239"/>
    </source>
</evidence>
<dbReference type="RefSeq" id="WP_132023552.1">
    <property type="nucleotide sequence ID" value="NZ_CP016605.1"/>
</dbReference>
<keyword evidence="6 7" id="KW-0822">Tryptophan biosynthesis</keyword>
<reference evidence="11 12" key="1">
    <citation type="submission" date="2019-03" db="EMBL/GenBank/DDBJ databases">
        <title>Genomic Encyclopedia of Type Strains, Phase IV (KMG-IV): sequencing the most valuable type-strain genomes for metagenomic binning, comparative biology and taxonomic classification.</title>
        <authorList>
            <person name="Goeker M."/>
        </authorList>
    </citation>
    <scope>NUCLEOTIDE SEQUENCE [LARGE SCALE GENOMIC DNA]</scope>
    <source>
        <strain evidence="11 12">DSM 28231</strain>
    </source>
</reference>
<dbReference type="InterPro" id="IPR019999">
    <property type="entry name" value="Anth_synth_I-like"/>
</dbReference>
<name>A0A4R2N0H3_9PAST</name>
<dbReference type="InterPro" id="IPR005801">
    <property type="entry name" value="ADC_synthase"/>
</dbReference>
<dbReference type="EC" id="4.1.3.27" evidence="6"/>
<organism evidence="11 12">
    <name type="scientific">Bisgaardia hudsonensis</name>
    <dbReference type="NCBI Taxonomy" id="109472"/>
    <lineage>
        <taxon>Bacteria</taxon>
        <taxon>Pseudomonadati</taxon>
        <taxon>Pseudomonadota</taxon>
        <taxon>Gammaproteobacteria</taxon>
        <taxon>Pasteurellales</taxon>
        <taxon>Pasteurellaceae</taxon>
        <taxon>Bisgaardia</taxon>
    </lineage>
</organism>
<dbReference type="GO" id="GO:0000162">
    <property type="term" value="P:L-tryptophan biosynthetic process"/>
    <property type="evidence" value="ECO:0007669"/>
    <property type="project" value="UniProtKB-UniPathway"/>
</dbReference>
<feature type="binding site" evidence="7">
    <location>
        <position position="445"/>
    </location>
    <ligand>
        <name>chorismate</name>
        <dbReference type="ChEBI" id="CHEBI:29748"/>
    </ligand>
</feature>
<dbReference type="InterPro" id="IPR015890">
    <property type="entry name" value="Chorismate_C"/>
</dbReference>
<keyword evidence="12" id="KW-1185">Reference proteome</keyword>
<dbReference type="Proteomes" id="UP000294841">
    <property type="component" value="Unassembled WGS sequence"/>
</dbReference>
<gene>
    <name evidence="11" type="ORF">EV697_103182</name>
</gene>
<dbReference type="PANTHER" id="PTHR11236:SF49">
    <property type="entry name" value="ANTHRANILATE SYNTHASE COMPONENT 1"/>
    <property type="match status" value="1"/>
</dbReference>
<dbReference type="InterPro" id="IPR006805">
    <property type="entry name" value="Anth_synth_I_N"/>
</dbReference>
<dbReference type="GO" id="GO:0046872">
    <property type="term" value="F:metal ion binding"/>
    <property type="evidence" value="ECO:0007669"/>
    <property type="project" value="UniProtKB-KW"/>
</dbReference>
<evidence type="ECO:0000256" key="7">
    <source>
        <dbReference type="PIRSR" id="PIRSR001373-1"/>
    </source>
</evidence>
<dbReference type="Gene3D" id="3.60.120.10">
    <property type="entry name" value="Anthranilate synthase"/>
    <property type="match status" value="1"/>
</dbReference>
<proteinExistence type="inferred from homology"/>
<dbReference type="PRINTS" id="PR00095">
    <property type="entry name" value="ANTSNTHASEI"/>
</dbReference>
<dbReference type="Pfam" id="PF04715">
    <property type="entry name" value="Anth_synt_I_N"/>
    <property type="match status" value="1"/>
</dbReference>
<keyword evidence="3 8" id="KW-0460">Magnesium</keyword>
<feature type="binding site" evidence="7">
    <location>
        <begin position="287"/>
        <end position="289"/>
    </location>
    <ligand>
        <name>L-tryptophan</name>
        <dbReference type="ChEBI" id="CHEBI:57912"/>
    </ligand>
</feature>
<feature type="binding site" evidence="7">
    <location>
        <position position="465"/>
    </location>
    <ligand>
        <name>chorismate</name>
        <dbReference type="ChEBI" id="CHEBI:29748"/>
    </ligand>
</feature>
<dbReference type="OrthoDB" id="9803598at2"/>
<evidence type="ECO:0000256" key="6">
    <source>
        <dbReference type="PIRNR" id="PIRNR001373"/>
    </source>
</evidence>
<dbReference type="PIRSF" id="PIRSF001373">
    <property type="entry name" value="TrpE"/>
    <property type="match status" value="1"/>
</dbReference>
<evidence type="ECO:0000259" key="9">
    <source>
        <dbReference type="Pfam" id="PF00425"/>
    </source>
</evidence>
<evidence type="ECO:0000313" key="11">
    <source>
        <dbReference type="EMBL" id="TCP12875.1"/>
    </source>
</evidence>
<evidence type="ECO:0000256" key="5">
    <source>
        <dbReference type="ARBA" id="ARBA00047683"/>
    </source>
</evidence>
<comment type="catalytic activity">
    <reaction evidence="5 6">
        <text>chorismate + L-glutamine = anthranilate + pyruvate + L-glutamate + H(+)</text>
        <dbReference type="Rhea" id="RHEA:21732"/>
        <dbReference type="ChEBI" id="CHEBI:15361"/>
        <dbReference type="ChEBI" id="CHEBI:15378"/>
        <dbReference type="ChEBI" id="CHEBI:16567"/>
        <dbReference type="ChEBI" id="CHEBI:29748"/>
        <dbReference type="ChEBI" id="CHEBI:29985"/>
        <dbReference type="ChEBI" id="CHEBI:58359"/>
        <dbReference type="EC" id="4.1.3.27"/>
    </reaction>
</comment>
<feature type="binding site" evidence="7">
    <location>
        <position position="38"/>
    </location>
    <ligand>
        <name>L-tryptophan</name>
        <dbReference type="ChEBI" id="CHEBI:57912"/>
    </ligand>
</feature>
<dbReference type="InterPro" id="IPR005257">
    <property type="entry name" value="Anth_synth_I_TrpE"/>
</dbReference>
<dbReference type="EMBL" id="SLXI01000003">
    <property type="protein sequence ID" value="TCP12875.1"/>
    <property type="molecule type" value="Genomic_DNA"/>
</dbReference>
<protein>
    <recommendedName>
        <fullName evidence="6">Anthranilate synthase component 1</fullName>
        <ecNumber evidence="6">4.1.3.27</ecNumber>
    </recommendedName>
</protein>